<sequence length="120" mass="12662">MIYQGNAISVARDDEGIATLTFDLKDESVNKLSSAVVQELEQALEALRGESDIAGLVLASAKDAFIVGADITEFHGLFAKGEDEIQSMLEQVHGIFNGLEDLPFPTVSAINGLALGAAAR</sequence>
<dbReference type="Proteomes" id="UP000092504">
    <property type="component" value="Unassembled WGS sequence"/>
</dbReference>
<dbReference type="PATRIC" id="fig|2746.7.peg.1926"/>
<dbReference type="Pfam" id="PF00378">
    <property type="entry name" value="ECH_1"/>
    <property type="match status" value="1"/>
</dbReference>
<dbReference type="GO" id="GO:0004300">
    <property type="term" value="F:enoyl-CoA hydratase activity"/>
    <property type="evidence" value="ECO:0007669"/>
    <property type="project" value="TreeGrafter"/>
</dbReference>
<dbReference type="SUPFAM" id="SSF52096">
    <property type="entry name" value="ClpP/crotonase"/>
    <property type="match status" value="1"/>
</dbReference>
<dbReference type="AlphaFoldDB" id="A0A1B8P5L0"/>
<dbReference type="GO" id="GO:0006635">
    <property type="term" value="P:fatty acid beta-oxidation"/>
    <property type="evidence" value="ECO:0007669"/>
    <property type="project" value="TreeGrafter"/>
</dbReference>
<dbReference type="Gene3D" id="3.90.226.10">
    <property type="entry name" value="2-enoyl-CoA Hydratase, Chain A, domain 1"/>
    <property type="match status" value="1"/>
</dbReference>
<dbReference type="CDD" id="cd06558">
    <property type="entry name" value="crotonase-like"/>
    <property type="match status" value="1"/>
</dbReference>
<dbReference type="PANTHER" id="PTHR43612">
    <property type="entry name" value="TRIFUNCTIONAL ENZYME SUBUNIT ALPHA"/>
    <property type="match status" value="1"/>
</dbReference>
<evidence type="ECO:0000313" key="2">
    <source>
        <dbReference type="Proteomes" id="UP000092504"/>
    </source>
</evidence>
<dbReference type="EMBL" id="MAJD01000001">
    <property type="protein sequence ID" value="OBX37512.1"/>
    <property type="molecule type" value="Genomic_DNA"/>
</dbReference>
<dbReference type="InterPro" id="IPR001753">
    <property type="entry name" value="Enoyl-CoA_hydra/iso"/>
</dbReference>
<dbReference type="InterPro" id="IPR050136">
    <property type="entry name" value="FA_oxidation_alpha_subunit"/>
</dbReference>
<organism evidence="1 2">
    <name type="scientific">Halomonas elongata</name>
    <dbReference type="NCBI Taxonomy" id="2746"/>
    <lineage>
        <taxon>Bacteria</taxon>
        <taxon>Pseudomonadati</taxon>
        <taxon>Pseudomonadota</taxon>
        <taxon>Gammaproteobacteria</taxon>
        <taxon>Oceanospirillales</taxon>
        <taxon>Halomonadaceae</taxon>
        <taxon>Halomonas</taxon>
    </lineage>
</organism>
<dbReference type="GO" id="GO:0016509">
    <property type="term" value="F:long-chain (3S)-3-hydroxyacyl-CoA dehydrogenase (NAD+) activity"/>
    <property type="evidence" value="ECO:0007669"/>
    <property type="project" value="TreeGrafter"/>
</dbReference>
<reference evidence="1 2" key="1">
    <citation type="submission" date="2016-06" db="EMBL/GenBank/DDBJ databases">
        <title>Genome sequence of halotolerant plant growth promoting strain of Halomonas elongata HEK1 isolated from salterns of Rann of Kutch, Gujarat, India.</title>
        <authorList>
            <person name="Gaba S."/>
            <person name="Singh R.N."/>
            <person name="Abrol S."/>
            <person name="Kaushik R."/>
            <person name="Saxena A.K."/>
        </authorList>
    </citation>
    <scope>NUCLEOTIDE SEQUENCE [LARGE SCALE GENOMIC DNA]</scope>
    <source>
        <strain evidence="1 2">HEK1</strain>
    </source>
</reference>
<dbReference type="PANTHER" id="PTHR43612:SF3">
    <property type="entry name" value="TRIFUNCTIONAL ENZYME SUBUNIT ALPHA, MITOCHONDRIAL"/>
    <property type="match status" value="1"/>
</dbReference>
<name>A0A1B8P5L0_HALEL</name>
<accession>A0A1B8P5L0</accession>
<comment type="caution">
    <text evidence="1">The sequence shown here is derived from an EMBL/GenBank/DDBJ whole genome shotgun (WGS) entry which is preliminary data.</text>
</comment>
<gene>
    <name evidence="1" type="primary">fadB_4</name>
    <name evidence="1" type="ORF">A8U91_01879</name>
</gene>
<evidence type="ECO:0000313" key="1">
    <source>
        <dbReference type="EMBL" id="OBX37512.1"/>
    </source>
</evidence>
<proteinExistence type="predicted"/>
<dbReference type="InterPro" id="IPR029045">
    <property type="entry name" value="ClpP/crotonase-like_dom_sf"/>
</dbReference>
<protein>
    <submittedName>
        <fullName evidence="1">Fatty acid oxidation complex subunit alpha</fullName>
    </submittedName>
</protein>